<evidence type="ECO:0000313" key="2">
    <source>
        <dbReference type="Proteomes" id="UP000018780"/>
    </source>
</evidence>
<organism evidence="1 2">
    <name type="scientific">Leisingera methylohalidivorans DSM 14336</name>
    <dbReference type="NCBI Taxonomy" id="999552"/>
    <lineage>
        <taxon>Bacteria</taxon>
        <taxon>Pseudomonadati</taxon>
        <taxon>Pseudomonadota</taxon>
        <taxon>Alphaproteobacteria</taxon>
        <taxon>Rhodobacterales</taxon>
        <taxon>Roseobacteraceae</taxon>
        <taxon>Leisingera</taxon>
    </lineage>
</organism>
<dbReference type="EMBL" id="CP006773">
    <property type="protein sequence ID" value="AHD03122.1"/>
    <property type="molecule type" value="Genomic_DNA"/>
</dbReference>
<keyword evidence="2" id="KW-1185">Reference proteome</keyword>
<protein>
    <submittedName>
        <fullName evidence="1">Uncharacterized protein</fullName>
    </submittedName>
</protein>
<dbReference type="PATRIC" id="fig|999552.6.peg.2519"/>
<sequence>MRFTFKQADFLREIEAVLWKDYLRIGSLSAAIVLGTVLQGAQQSGAPEPEGWAEQIEGIKPVPVDTMRLPHPAKFRT</sequence>
<name>V9W1S5_9RHOB</name>
<dbReference type="KEGG" id="lmd:METH_12605"/>
<accession>V9W1S5</accession>
<dbReference type="HOGENOM" id="CLU_2633729_0_0_5"/>
<dbReference type="AlphaFoldDB" id="V9W1S5"/>
<evidence type="ECO:0000313" key="1">
    <source>
        <dbReference type="EMBL" id="AHD03122.1"/>
    </source>
</evidence>
<gene>
    <name evidence="1" type="ORF">METH_12605</name>
</gene>
<reference evidence="1 2" key="1">
    <citation type="submission" date="2013-09" db="EMBL/GenBank/DDBJ databases">
        <authorList>
            <consortium name="DOE Joint Genome Institute"/>
            <person name="Klenk H.-P."/>
            <person name="Huntemann M."/>
            <person name="Han J."/>
            <person name="Chen A."/>
            <person name="Kyrpides N."/>
            <person name="Mavromatis K."/>
            <person name="Markowitz V."/>
            <person name="Palaniappan K."/>
            <person name="Ivanova N."/>
            <person name="Schaumberg A."/>
            <person name="Pati A."/>
            <person name="Liolios K."/>
            <person name="Nordberg H.P."/>
            <person name="Cantor M.N."/>
            <person name="Hua S.X."/>
            <person name="Woyke T."/>
        </authorList>
    </citation>
    <scope>NUCLEOTIDE SEQUENCE [LARGE SCALE GENOMIC DNA]</scope>
    <source>
        <strain evidence="1 2">DSM 14336</strain>
    </source>
</reference>
<dbReference type="Proteomes" id="UP000018780">
    <property type="component" value="Chromosome"/>
</dbReference>
<proteinExistence type="predicted"/>